<dbReference type="PANTHER" id="PTHR43601">
    <property type="entry name" value="THIOREDOXIN, MITOCHONDRIAL"/>
    <property type="match status" value="1"/>
</dbReference>
<sequence length="171" mass="18763">MPICHLWALAENQEEFDNLIKAAGDRLVVVDFFGASCKGCLKMEPDLNAVAATPALQKTCTFVKMRIDGQKEFARREKVKVIPYLGFYSAAAGKLAGYQTVPQRAKGLRANIQTILDNPGKHFAVDPNDFLVVSEPPSEDSNSARLMALLEMQKKKSELGAHLNKLGKKSA</sequence>
<evidence type="ECO:0000256" key="1">
    <source>
        <dbReference type="ARBA" id="ARBA00008987"/>
    </source>
</evidence>
<protein>
    <recommendedName>
        <fullName evidence="2">Thioredoxin domain-containing protein</fullName>
    </recommendedName>
</protein>
<proteinExistence type="inferred from homology"/>
<comment type="similarity">
    <text evidence="1">Belongs to the thioredoxin family.</text>
</comment>
<dbReference type="PROSITE" id="PS51352">
    <property type="entry name" value="THIOREDOXIN_2"/>
    <property type="match status" value="1"/>
</dbReference>
<keyword evidence="4" id="KW-1185">Reference proteome</keyword>
<feature type="domain" description="Thioredoxin" evidence="2">
    <location>
        <begin position="1"/>
        <end position="155"/>
    </location>
</feature>
<dbReference type="AlphaFoldDB" id="A0AAW1PX48"/>
<dbReference type="GO" id="GO:0045454">
    <property type="term" value="P:cell redox homeostasis"/>
    <property type="evidence" value="ECO:0007669"/>
    <property type="project" value="TreeGrafter"/>
</dbReference>
<evidence type="ECO:0000313" key="3">
    <source>
        <dbReference type="EMBL" id="KAK9814365.1"/>
    </source>
</evidence>
<dbReference type="Pfam" id="PF00085">
    <property type="entry name" value="Thioredoxin"/>
    <property type="match status" value="1"/>
</dbReference>
<dbReference type="SUPFAM" id="SSF52833">
    <property type="entry name" value="Thioredoxin-like"/>
    <property type="match status" value="1"/>
</dbReference>
<dbReference type="EMBL" id="JALJOR010000007">
    <property type="protein sequence ID" value="KAK9814365.1"/>
    <property type="molecule type" value="Genomic_DNA"/>
</dbReference>
<dbReference type="Proteomes" id="UP001489004">
    <property type="component" value="Unassembled WGS sequence"/>
</dbReference>
<reference evidence="3 4" key="1">
    <citation type="journal article" date="2024" name="Nat. Commun.">
        <title>Phylogenomics reveals the evolutionary origins of lichenization in chlorophyte algae.</title>
        <authorList>
            <person name="Puginier C."/>
            <person name="Libourel C."/>
            <person name="Otte J."/>
            <person name="Skaloud P."/>
            <person name="Haon M."/>
            <person name="Grisel S."/>
            <person name="Petersen M."/>
            <person name="Berrin J.G."/>
            <person name="Delaux P.M."/>
            <person name="Dal Grande F."/>
            <person name="Keller J."/>
        </authorList>
    </citation>
    <scope>NUCLEOTIDE SEQUENCE [LARGE SCALE GENOMIC DNA]</scope>
    <source>
        <strain evidence="3 4">SAG 2043</strain>
    </source>
</reference>
<dbReference type="CDD" id="cd02947">
    <property type="entry name" value="TRX_family"/>
    <property type="match status" value="1"/>
</dbReference>
<dbReference type="InterPro" id="IPR036249">
    <property type="entry name" value="Thioredoxin-like_sf"/>
</dbReference>
<dbReference type="InterPro" id="IPR013766">
    <property type="entry name" value="Thioredoxin_domain"/>
</dbReference>
<name>A0AAW1PX48_9CHLO</name>
<accession>A0AAW1PX48</accession>
<evidence type="ECO:0000259" key="2">
    <source>
        <dbReference type="PROSITE" id="PS51352"/>
    </source>
</evidence>
<dbReference type="Gene3D" id="3.40.30.10">
    <property type="entry name" value="Glutaredoxin"/>
    <property type="match status" value="1"/>
</dbReference>
<gene>
    <name evidence="3" type="ORF">WJX72_004638</name>
</gene>
<dbReference type="PANTHER" id="PTHR43601:SF32">
    <property type="entry name" value="THIOREDOXIN-LIKE 2-2, CHLOROPLASTIC"/>
    <property type="match status" value="1"/>
</dbReference>
<comment type="caution">
    <text evidence="3">The sequence shown here is derived from an EMBL/GenBank/DDBJ whole genome shotgun (WGS) entry which is preliminary data.</text>
</comment>
<evidence type="ECO:0000313" key="4">
    <source>
        <dbReference type="Proteomes" id="UP001489004"/>
    </source>
</evidence>
<organism evidence="3 4">
    <name type="scientific">[Myrmecia] bisecta</name>
    <dbReference type="NCBI Taxonomy" id="41462"/>
    <lineage>
        <taxon>Eukaryota</taxon>
        <taxon>Viridiplantae</taxon>
        <taxon>Chlorophyta</taxon>
        <taxon>core chlorophytes</taxon>
        <taxon>Trebouxiophyceae</taxon>
        <taxon>Trebouxiales</taxon>
        <taxon>Trebouxiaceae</taxon>
        <taxon>Myrmecia</taxon>
    </lineage>
</organism>